<name>A0A9P6N572_9BASI</name>
<dbReference type="AlphaFoldDB" id="A0A9P6N572"/>
<comment type="caution">
    <text evidence="2">The sequence shown here is derived from an EMBL/GenBank/DDBJ whole genome shotgun (WGS) entry which is preliminary data.</text>
</comment>
<evidence type="ECO:0000313" key="3">
    <source>
        <dbReference type="Proteomes" id="UP000886653"/>
    </source>
</evidence>
<feature type="region of interest" description="Disordered" evidence="1">
    <location>
        <begin position="18"/>
        <end position="37"/>
    </location>
</feature>
<gene>
    <name evidence="2" type="ORF">CROQUDRAFT_666624</name>
</gene>
<evidence type="ECO:0000256" key="1">
    <source>
        <dbReference type="SAM" id="MobiDB-lite"/>
    </source>
</evidence>
<sequence length="60" mass="6516">IYLLLHIGMYLRIPSDNPPTCPHSPSSISTPLTSASSPLPHSLNLNLDPATSLPTWTLHK</sequence>
<evidence type="ECO:0000313" key="2">
    <source>
        <dbReference type="EMBL" id="KAG0139361.1"/>
    </source>
</evidence>
<dbReference type="Proteomes" id="UP000886653">
    <property type="component" value="Unassembled WGS sequence"/>
</dbReference>
<dbReference type="EMBL" id="MU167615">
    <property type="protein sequence ID" value="KAG0139361.1"/>
    <property type="molecule type" value="Genomic_DNA"/>
</dbReference>
<organism evidence="2 3">
    <name type="scientific">Cronartium quercuum f. sp. fusiforme G11</name>
    <dbReference type="NCBI Taxonomy" id="708437"/>
    <lineage>
        <taxon>Eukaryota</taxon>
        <taxon>Fungi</taxon>
        <taxon>Dikarya</taxon>
        <taxon>Basidiomycota</taxon>
        <taxon>Pucciniomycotina</taxon>
        <taxon>Pucciniomycetes</taxon>
        <taxon>Pucciniales</taxon>
        <taxon>Coleosporiaceae</taxon>
        <taxon>Cronartium</taxon>
    </lineage>
</organism>
<protein>
    <submittedName>
        <fullName evidence="2">Uncharacterized protein</fullName>
    </submittedName>
</protein>
<reference evidence="2" key="1">
    <citation type="submission" date="2013-11" db="EMBL/GenBank/DDBJ databases">
        <title>Genome sequence of the fusiform rust pathogen reveals effectors for host alternation and coevolution with pine.</title>
        <authorList>
            <consortium name="DOE Joint Genome Institute"/>
            <person name="Smith K."/>
            <person name="Pendleton A."/>
            <person name="Kubisiak T."/>
            <person name="Anderson C."/>
            <person name="Salamov A."/>
            <person name="Aerts A."/>
            <person name="Riley R."/>
            <person name="Clum A."/>
            <person name="Lindquist E."/>
            <person name="Ence D."/>
            <person name="Campbell M."/>
            <person name="Kronenberg Z."/>
            <person name="Feau N."/>
            <person name="Dhillon B."/>
            <person name="Hamelin R."/>
            <person name="Burleigh J."/>
            <person name="Smith J."/>
            <person name="Yandell M."/>
            <person name="Nelson C."/>
            <person name="Grigoriev I."/>
            <person name="Davis J."/>
        </authorList>
    </citation>
    <scope>NUCLEOTIDE SEQUENCE</scope>
    <source>
        <strain evidence="2">G11</strain>
    </source>
</reference>
<feature type="compositionally biased region" description="Low complexity" evidence="1">
    <location>
        <begin position="23"/>
        <end position="37"/>
    </location>
</feature>
<accession>A0A9P6N572</accession>
<feature type="non-terminal residue" evidence="2">
    <location>
        <position position="1"/>
    </location>
</feature>
<keyword evidence="3" id="KW-1185">Reference proteome</keyword>
<proteinExistence type="predicted"/>